<sequence>MVSEMAVATKQAITVGAHSPGTTGLRGKKVSTLHREKELRPVTYNGSDSSEEEEENNDMIVSRTPPQSTAPGERWKIEHRPSLPFEVCQREAPDELKVAASFSTGSLQTSPLLTNSKLHQHFAAAKLAKKTSAPKYMDIPWYHPKINRHIAESLLLSKSTPEGTFLLRDSGSTENTLTLSVKYKDSIKHYRVTWDGKHLCFGLGKFKNIPEFLEHFDSQPVISGDSGLLVYLSHPYPRCVKEFVEYEEPVIMEGPDGATVGGDKSPAAIGSSVTSKSGYLTKLGYHRKNWKLRWFRLFRAKLCYYSTKDSLVPLKEINISDATSIERDTSSGKEFCFKLVTSYRTFYMYAESESEADEWVRLIKSKLANKR</sequence>
<dbReference type="SMART" id="SM00252">
    <property type="entry name" value="SH2"/>
    <property type="match status" value="1"/>
</dbReference>
<dbReference type="KEGG" id="aqu:100632352"/>
<dbReference type="CDD" id="cd10573">
    <property type="entry name" value="PH_DAPP1"/>
    <property type="match status" value="1"/>
</dbReference>
<dbReference type="SMART" id="SM00233">
    <property type="entry name" value="PH"/>
    <property type="match status" value="1"/>
</dbReference>
<gene>
    <name evidence="6" type="primary">100632352</name>
</gene>
<dbReference type="OrthoDB" id="185175at2759"/>
<dbReference type="InterPro" id="IPR036860">
    <property type="entry name" value="SH2_dom_sf"/>
</dbReference>
<evidence type="ECO:0008006" key="8">
    <source>
        <dbReference type="Google" id="ProtNLM"/>
    </source>
</evidence>
<accession>A0A1X7VVU2</accession>
<feature type="domain" description="PH" evidence="5">
    <location>
        <begin position="273"/>
        <end position="368"/>
    </location>
</feature>
<dbReference type="eggNOG" id="KOG0017">
    <property type="taxonomic scope" value="Eukaryota"/>
</dbReference>
<dbReference type="Proteomes" id="UP000007879">
    <property type="component" value="Unassembled WGS sequence"/>
</dbReference>
<dbReference type="PANTHER" id="PTHR14336:SF15">
    <property type="entry name" value="DUAL ADAPTER FOR PHOSPHOTYROSINE AND 3-PHOSPHOTYROSINE AND 3-PHOSPHOINOSITIDE"/>
    <property type="match status" value="1"/>
</dbReference>
<dbReference type="EnsemblMetazoa" id="Aqu2.1.43994_001">
    <property type="protein sequence ID" value="Aqu2.1.43994_001"/>
    <property type="gene ID" value="Aqu2.1.43994"/>
</dbReference>
<evidence type="ECO:0000259" key="4">
    <source>
        <dbReference type="PROSITE" id="PS50001"/>
    </source>
</evidence>
<dbReference type="Pfam" id="PF00169">
    <property type="entry name" value="PH"/>
    <property type="match status" value="1"/>
</dbReference>
<feature type="domain" description="SH2" evidence="4">
    <location>
        <begin position="141"/>
        <end position="236"/>
    </location>
</feature>
<evidence type="ECO:0000256" key="2">
    <source>
        <dbReference type="PROSITE-ProRule" id="PRU00191"/>
    </source>
</evidence>
<dbReference type="InterPro" id="IPR001849">
    <property type="entry name" value="PH_domain"/>
</dbReference>
<name>A0A1X7VVU2_AMPQE</name>
<reference evidence="7" key="1">
    <citation type="journal article" date="2010" name="Nature">
        <title>The Amphimedon queenslandica genome and the evolution of animal complexity.</title>
        <authorList>
            <person name="Srivastava M."/>
            <person name="Simakov O."/>
            <person name="Chapman J."/>
            <person name="Fahey B."/>
            <person name="Gauthier M.E."/>
            <person name="Mitros T."/>
            <person name="Richards G.S."/>
            <person name="Conaco C."/>
            <person name="Dacre M."/>
            <person name="Hellsten U."/>
            <person name="Larroux C."/>
            <person name="Putnam N.H."/>
            <person name="Stanke M."/>
            <person name="Adamska M."/>
            <person name="Darling A."/>
            <person name="Degnan S.M."/>
            <person name="Oakley T.H."/>
            <person name="Plachetzki D.C."/>
            <person name="Zhai Y."/>
            <person name="Adamski M."/>
            <person name="Calcino A."/>
            <person name="Cummins S.F."/>
            <person name="Goodstein D.M."/>
            <person name="Harris C."/>
            <person name="Jackson D.J."/>
            <person name="Leys S.P."/>
            <person name="Shu S."/>
            <person name="Woodcroft B.J."/>
            <person name="Vervoort M."/>
            <person name="Kosik K.S."/>
            <person name="Manning G."/>
            <person name="Degnan B.M."/>
            <person name="Rokhsar D.S."/>
        </authorList>
    </citation>
    <scope>NUCLEOTIDE SEQUENCE [LARGE SCALE GENOMIC DNA]</scope>
</reference>
<dbReference type="STRING" id="400682.A0A1X7VVU2"/>
<dbReference type="InterPro" id="IPR000980">
    <property type="entry name" value="SH2"/>
</dbReference>
<dbReference type="Gene3D" id="3.30.505.10">
    <property type="entry name" value="SH2 domain"/>
    <property type="match status" value="1"/>
</dbReference>
<reference evidence="6" key="2">
    <citation type="submission" date="2017-05" db="UniProtKB">
        <authorList>
            <consortium name="EnsemblMetazoa"/>
        </authorList>
    </citation>
    <scope>IDENTIFICATION</scope>
</reference>
<dbReference type="EnsemblMetazoa" id="XM_003382540.3">
    <property type="protein sequence ID" value="XP_003382588.3"/>
    <property type="gene ID" value="LOC100632352"/>
</dbReference>
<evidence type="ECO:0000259" key="5">
    <source>
        <dbReference type="PROSITE" id="PS50003"/>
    </source>
</evidence>
<proteinExistence type="predicted"/>
<evidence type="ECO:0000313" key="7">
    <source>
        <dbReference type="Proteomes" id="UP000007879"/>
    </source>
</evidence>
<dbReference type="SUPFAM" id="SSF55550">
    <property type="entry name" value="SH2 domain"/>
    <property type="match status" value="1"/>
</dbReference>
<dbReference type="Pfam" id="PF00017">
    <property type="entry name" value="SH2"/>
    <property type="match status" value="1"/>
</dbReference>
<dbReference type="PROSITE" id="PS50003">
    <property type="entry name" value="PH_DOMAIN"/>
    <property type="match status" value="1"/>
</dbReference>
<feature type="region of interest" description="Disordered" evidence="3">
    <location>
        <begin position="17"/>
        <end position="73"/>
    </location>
</feature>
<dbReference type="AlphaFoldDB" id="A0A1X7VVU2"/>
<dbReference type="PANTHER" id="PTHR14336">
    <property type="entry name" value="TANDEM PH DOMAIN CONTAINING PROTEIN"/>
    <property type="match status" value="1"/>
</dbReference>
<organism evidence="6">
    <name type="scientific">Amphimedon queenslandica</name>
    <name type="common">Sponge</name>
    <dbReference type="NCBI Taxonomy" id="400682"/>
    <lineage>
        <taxon>Eukaryota</taxon>
        <taxon>Metazoa</taxon>
        <taxon>Porifera</taxon>
        <taxon>Demospongiae</taxon>
        <taxon>Heteroscleromorpha</taxon>
        <taxon>Haplosclerida</taxon>
        <taxon>Niphatidae</taxon>
        <taxon>Amphimedon</taxon>
    </lineage>
</organism>
<evidence type="ECO:0000313" key="6">
    <source>
        <dbReference type="EnsemblMetazoa" id="Aqu2.1.43994_001"/>
    </source>
</evidence>
<dbReference type="SUPFAM" id="SSF50729">
    <property type="entry name" value="PH domain-like"/>
    <property type="match status" value="1"/>
</dbReference>
<protein>
    <recommendedName>
        <fullName evidence="8">Dual adapter for phosphotyrosine and 3-phosphotyrosine and 3-phosphoinositide</fullName>
    </recommendedName>
</protein>
<dbReference type="InterPro" id="IPR051707">
    <property type="entry name" value="PI-Interact_SigTrans_Reg"/>
</dbReference>
<dbReference type="PRINTS" id="PR00401">
    <property type="entry name" value="SH2DOMAIN"/>
</dbReference>
<dbReference type="InParanoid" id="A0A1X7VVU2"/>
<dbReference type="Gene3D" id="2.30.29.30">
    <property type="entry name" value="Pleckstrin-homology domain (PH domain)/Phosphotyrosine-binding domain (PTB)"/>
    <property type="match status" value="1"/>
</dbReference>
<evidence type="ECO:0000256" key="1">
    <source>
        <dbReference type="ARBA" id="ARBA00022999"/>
    </source>
</evidence>
<dbReference type="InterPro" id="IPR011993">
    <property type="entry name" value="PH-like_dom_sf"/>
</dbReference>
<evidence type="ECO:0000256" key="3">
    <source>
        <dbReference type="SAM" id="MobiDB-lite"/>
    </source>
</evidence>
<dbReference type="PROSITE" id="PS50001">
    <property type="entry name" value="SH2"/>
    <property type="match status" value="1"/>
</dbReference>
<dbReference type="FunFam" id="2.30.29.30:FF:000286">
    <property type="entry name" value="PH-protein kinase domain containing protein"/>
    <property type="match status" value="1"/>
</dbReference>
<keyword evidence="7" id="KW-1185">Reference proteome</keyword>
<keyword evidence="1 2" id="KW-0727">SH2 domain</keyword>